<feature type="transmembrane region" description="Helical" evidence="6">
    <location>
        <begin position="213"/>
        <end position="236"/>
    </location>
</feature>
<feature type="transmembrane region" description="Helical" evidence="6">
    <location>
        <begin position="370"/>
        <end position="389"/>
    </location>
</feature>
<evidence type="ECO:0000256" key="6">
    <source>
        <dbReference type="SAM" id="Phobius"/>
    </source>
</evidence>
<dbReference type="PANTHER" id="PTHR23502">
    <property type="entry name" value="MAJOR FACILITATOR SUPERFAMILY"/>
    <property type="match status" value="1"/>
</dbReference>
<dbReference type="InterPro" id="IPR020846">
    <property type="entry name" value="MFS_dom"/>
</dbReference>
<evidence type="ECO:0000256" key="5">
    <source>
        <dbReference type="ARBA" id="ARBA00023136"/>
    </source>
</evidence>
<feature type="transmembrane region" description="Helical" evidence="6">
    <location>
        <begin position="103"/>
        <end position="123"/>
    </location>
</feature>
<evidence type="ECO:0000256" key="4">
    <source>
        <dbReference type="ARBA" id="ARBA00022989"/>
    </source>
</evidence>
<dbReference type="RefSeq" id="WP_085869742.1">
    <property type="nucleotide sequence ID" value="NZ_FWFQ01000031.1"/>
</dbReference>
<protein>
    <submittedName>
        <fullName evidence="8">Bicyclomycin resistance protein</fullName>
    </submittedName>
</protein>
<dbReference type="GO" id="GO:0005886">
    <property type="term" value="C:plasma membrane"/>
    <property type="evidence" value="ECO:0007669"/>
    <property type="project" value="TreeGrafter"/>
</dbReference>
<keyword evidence="9" id="KW-1185">Reference proteome</keyword>
<accession>A0A1Y5TGV3</accession>
<dbReference type="PANTHER" id="PTHR23502:SF132">
    <property type="entry name" value="POLYAMINE TRANSPORTER 2-RELATED"/>
    <property type="match status" value="1"/>
</dbReference>
<feature type="transmembrane region" description="Helical" evidence="6">
    <location>
        <begin position="47"/>
        <end position="66"/>
    </location>
</feature>
<keyword evidence="3 6" id="KW-0812">Transmembrane</keyword>
<organism evidence="8 9">
    <name type="scientific">Pseudoruegeria aquimaris</name>
    <dbReference type="NCBI Taxonomy" id="393663"/>
    <lineage>
        <taxon>Bacteria</taxon>
        <taxon>Pseudomonadati</taxon>
        <taxon>Pseudomonadota</taxon>
        <taxon>Alphaproteobacteria</taxon>
        <taxon>Rhodobacterales</taxon>
        <taxon>Roseobacteraceae</taxon>
        <taxon>Pseudoruegeria</taxon>
    </lineage>
</organism>
<dbReference type="PROSITE" id="PS50850">
    <property type="entry name" value="MFS"/>
    <property type="match status" value="1"/>
</dbReference>
<evidence type="ECO:0000256" key="2">
    <source>
        <dbReference type="ARBA" id="ARBA00022448"/>
    </source>
</evidence>
<name>A0A1Y5TGV3_9RHOB</name>
<sequence>MAAKHAFSRFDALLFLGGITALSAVTTDIILPATGVVAREFAVEERLGALLVAAYFLAYAVGQMFWGLFSDAYGRRRALVVSLVGFSAASFACAWAPDFKTLIALRVLQGLMAGTPVIARAMVRDVARGSEAGQLMSILAAILTAGTMIAPVLGSGLLVLFDWPAMFIGLGLMGLAFLAYGLFALEETGQRRPERFSFGFVGSAGRRLLGMRAFLQPMLLGGFTFAGYASILSMGAVITEEAYGVSPAAFGSIFAIAALANLFGAVTVNRYLKGRSLPDGLRLAVIVLAAAAAVNGVLTLFAPPLPLFWLAVCFYVYAFGMVFPLSISSALEPAGDTPGFASSLLGTIQMTIGAGGAVGATLLYDGSHRAISLSMLLAGLIGLACYRFLRPGPTG</sequence>
<feature type="transmembrane region" description="Helical" evidence="6">
    <location>
        <begin position="12"/>
        <end position="35"/>
    </location>
</feature>
<feature type="transmembrane region" description="Helical" evidence="6">
    <location>
        <begin position="307"/>
        <end position="327"/>
    </location>
</feature>
<feature type="domain" description="Major facilitator superfamily (MFS) profile" evidence="7">
    <location>
        <begin position="12"/>
        <end position="394"/>
    </location>
</feature>
<feature type="transmembrane region" description="Helical" evidence="6">
    <location>
        <begin position="248"/>
        <end position="268"/>
    </location>
</feature>
<evidence type="ECO:0000313" key="9">
    <source>
        <dbReference type="Proteomes" id="UP000193409"/>
    </source>
</evidence>
<evidence type="ECO:0000313" key="8">
    <source>
        <dbReference type="EMBL" id="SLN61738.1"/>
    </source>
</evidence>
<reference evidence="8 9" key="1">
    <citation type="submission" date="2017-03" db="EMBL/GenBank/DDBJ databases">
        <authorList>
            <person name="Afonso C.L."/>
            <person name="Miller P.J."/>
            <person name="Scott M.A."/>
            <person name="Spackman E."/>
            <person name="Goraichik I."/>
            <person name="Dimitrov K.M."/>
            <person name="Suarez D.L."/>
            <person name="Swayne D.E."/>
        </authorList>
    </citation>
    <scope>NUCLEOTIDE SEQUENCE [LARGE SCALE GENOMIC DNA]</scope>
    <source>
        <strain evidence="8 9">CECT 7680</strain>
    </source>
</reference>
<evidence type="ECO:0000256" key="1">
    <source>
        <dbReference type="ARBA" id="ARBA00004141"/>
    </source>
</evidence>
<feature type="transmembrane region" description="Helical" evidence="6">
    <location>
        <begin position="280"/>
        <end position="301"/>
    </location>
</feature>
<dbReference type="SUPFAM" id="SSF103473">
    <property type="entry name" value="MFS general substrate transporter"/>
    <property type="match status" value="1"/>
</dbReference>
<gene>
    <name evidence="8" type="primary">bcr_4</name>
    <name evidence="8" type="ORF">PSA7680_03251</name>
</gene>
<dbReference type="PRINTS" id="PR01035">
    <property type="entry name" value="TCRTETA"/>
</dbReference>
<feature type="transmembrane region" description="Helical" evidence="6">
    <location>
        <begin position="135"/>
        <end position="159"/>
    </location>
</feature>
<dbReference type="EMBL" id="FWFQ01000031">
    <property type="protein sequence ID" value="SLN61738.1"/>
    <property type="molecule type" value="Genomic_DNA"/>
</dbReference>
<dbReference type="Proteomes" id="UP000193409">
    <property type="component" value="Unassembled WGS sequence"/>
</dbReference>
<feature type="transmembrane region" description="Helical" evidence="6">
    <location>
        <begin position="165"/>
        <end position="185"/>
    </location>
</feature>
<dbReference type="OrthoDB" id="9800416at2"/>
<dbReference type="Pfam" id="PF07690">
    <property type="entry name" value="MFS_1"/>
    <property type="match status" value="1"/>
</dbReference>
<dbReference type="InterPro" id="IPR001958">
    <property type="entry name" value="Tet-R_TetA/multi-R_MdtG-like"/>
</dbReference>
<keyword evidence="5 6" id="KW-0472">Membrane</keyword>
<keyword evidence="2" id="KW-0813">Transport</keyword>
<dbReference type="InterPro" id="IPR036259">
    <property type="entry name" value="MFS_trans_sf"/>
</dbReference>
<dbReference type="Gene3D" id="1.20.1720.10">
    <property type="entry name" value="Multidrug resistance protein D"/>
    <property type="match status" value="1"/>
</dbReference>
<comment type="subcellular location">
    <subcellularLocation>
        <location evidence="1">Membrane</location>
        <topology evidence="1">Multi-pass membrane protein</topology>
    </subcellularLocation>
</comment>
<dbReference type="AlphaFoldDB" id="A0A1Y5TGV3"/>
<dbReference type="InterPro" id="IPR011701">
    <property type="entry name" value="MFS"/>
</dbReference>
<proteinExistence type="predicted"/>
<dbReference type="GO" id="GO:0022857">
    <property type="term" value="F:transmembrane transporter activity"/>
    <property type="evidence" value="ECO:0007669"/>
    <property type="project" value="InterPro"/>
</dbReference>
<feature type="transmembrane region" description="Helical" evidence="6">
    <location>
        <begin position="339"/>
        <end position="364"/>
    </location>
</feature>
<feature type="transmembrane region" description="Helical" evidence="6">
    <location>
        <begin position="78"/>
        <end position="97"/>
    </location>
</feature>
<keyword evidence="4 6" id="KW-1133">Transmembrane helix</keyword>
<evidence type="ECO:0000259" key="7">
    <source>
        <dbReference type="PROSITE" id="PS50850"/>
    </source>
</evidence>
<evidence type="ECO:0000256" key="3">
    <source>
        <dbReference type="ARBA" id="ARBA00022692"/>
    </source>
</evidence>